<organism evidence="7 8">
    <name type="scientific">Ensifer adhaerens</name>
    <name type="common">Sinorhizobium morelense</name>
    <dbReference type="NCBI Taxonomy" id="106592"/>
    <lineage>
        <taxon>Bacteria</taxon>
        <taxon>Pseudomonadati</taxon>
        <taxon>Pseudomonadota</taxon>
        <taxon>Alphaproteobacteria</taxon>
        <taxon>Hyphomicrobiales</taxon>
        <taxon>Rhizobiaceae</taxon>
        <taxon>Sinorhizobium/Ensifer group</taxon>
        <taxon>Ensifer</taxon>
    </lineage>
</organism>
<evidence type="ECO:0000256" key="2">
    <source>
        <dbReference type="ARBA" id="ARBA00005336"/>
    </source>
</evidence>
<evidence type="ECO:0000256" key="5">
    <source>
        <dbReference type="ARBA" id="ARBA00023295"/>
    </source>
</evidence>
<evidence type="ECO:0000256" key="4">
    <source>
        <dbReference type="ARBA" id="ARBA00022801"/>
    </source>
</evidence>
<dbReference type="InterPro" id="IPR050226">
    <property type="entry name" value="NagZ_Beta-hexosaminidase"/>
</dbReference>
<dbReference type="Pfam" id="PF00933">
    <property type="entry name" value="Glyco_hydro_3"/>
    <property type="match status" value="1"/>
</dbReference>
<evidence type="ECO:0000256" key="3">
    <source>
        <dbReference type="ARBA" id="ARBA00012663"/>
    </source>
</evidence>
<dbReference type="PANTHER" id="PTHR30480">
    <property type="entry name" value="BETA-HEXOSAMINIDASE-RELATED"/>
    <property type="match status" value="1"/>
</dbReference>
<dbReference type="PANTHER" id="PTHR30480:SF13">
    <property type="entry name" value="BETA-HEXOSAMINIDASE"/>
    <property type="match status" value="1"/>
</dbReference>
<comment type="similarity">
    <text evidence="2">Belongs to the glycosyl hydrolase 3 family.</text>
</comment>
<reference evidence="7 8" key="1">
    <citation type="submission" date="2023-03" db="EMBL/GenBank/DDBJ databases">
        <title>Comparative genome and transcriptome analysis combination mining strategies for increasing vitamin B12 production of Ensifer adhaerens strain.</title>
        <authorList>
            <person name="Yongheng L."/>
        </authorList>
    </citation>
    <scope>NUCLEOTIDE SEQUENCE [LARGE SCALE GENOMIC DNA]</scope>
    <source>
        <strain evidence="7 8">Casida A-T305</strain>
    </source>
</reference>
<evidence type="ECO:0000259" key="6">
    <source>
        <dbReference type="Pfam" id="PF00933"/>
    </source>
</evidence>
<keyword evidence="5" id="KW-0326">Glycosidase</keyword>
<dbReference type="GeneID" id="29518117"/>
<dbReference type="SUPFAM" id="SSF51445">
    <property type="entry name" value="(Trans)glycosidases"/>
    <property type="match status" value="1"/>
</dbReference>
<evidence type="ECO:0000313" key="8">
    <source>
        <dbReference type="Proteomes" id="UP001214094"/>
    </source>
</evidence>
<protein>
    <recommendedName>
        <fullName evidence="3">beta-N-acetylhexosaminidase</fullName>
        <ecNumber evidence="3">3.2.1.52</ecNumber>
    </recommendedName>
</protein>
<dbReference type="RefSeq" id="WP_234798733.1">
    <property type="nucleotide sequence ID" value="NZ_CP015880.1"/>
</dbReference>
<gene>
    <name evidence="7" type="ORF">P4B07_03035</name>
</gene>
<keyword evidence="4 7" id="KW-0378">Hydrolase</keyword>
<comment type="catalytic activity">
    <reaction evidence="1">
        <text>Hydrolysis of terminal non-reducing N-acetyl-D-hexosamine residues in N-acetyl-beta-D-hexosaminides.</text>
        <dbReference type="EC" id="3.2.1.52"/>
    </reaction>
</comment>
<proteinExistence type="inferred from homology"/>
<dbReference type="Proteomes" id="UP001214094">
    <property type="component" value="Chromosome"/>
</dbReference>
<dbReference type="InterPro" id="IPR017853">
    <property type="entry name" value="GH"/>
</dbReference>
<dbReference type="EMBL" id="CP121308">
    <property type="protein sequence ID" value="WFP91369.1"/>
    <property type="molecule type" value="Genomic_DNA"/>
</dbReference>
<dbReference type="EC" id="3.2.1.52" evidence="3"/>
<accession>A0ABY8HGW6</accession>
<evidence type="ECO:0000256" key="1">
    <source>
        <dbReference type="ARBA" id="ARBA00001231"/>
    </source>
</evidence>
<dbReference type="InterPro" id="IPR036962">
    <property type="entry name" value="Glyco_hydro_3_N_sf"/>
</dbReference>
<dbReference type="GO" id="GO:0016787">
    <property type="term" value="F:hydrolase activity"/>
    <property type="evidence" value="ECO:0007669"/>
    <property type="project" value="UniProtKB-KW"/>
</dbReference>
<dbReference type="Gene3D" id="3.20.20.300">
    <property type="entry name" value="Glycoside hydrolase, family 3, N-terminal domain"/>
    <property type="match status" value="1"/>
</dbReference>
<evidence type="ECO:0000313" key="7">
    <source>
        <dbReference type="EMBL" id="WFP91369.1"/>
    </source>
</evidence>
<name>A0ABY8HGW6_ENSAD</name>
<sequence>MAALPLLLAGAIAHAEEPVAKAKGGNAELRRMIGQMVLVGFVGNKPDDQGFKTVMAQAAEGKISGVLYLSRNIRSLRAVKGLNERLQSVSRVPLLIAVDQEGGRIERLTKAVGFRESPSAASVAHSMEPRDAKAEYGKMAAGLSGCGFNLNLGPVVDLNTNPENPIIGRLGRSYSADDGAVSAYARAFVQGHRAHGVLTSLKHFPGHGSSVADTHKGMADVSETWSDQELAPYRDLMASGDAELVMSAHVVNRNIPGAENTPASLSPATLVGLLRKKMGFKGVVITDDLQMGAIIKTRSFEDTVRQAVIAGNDLLVFANDKNPDPLIPEKIADLLEREAMANPAFLARIKESYGRIMRLKSGIAPTGATPAQPD</sequence>
<feature type="domain" description="Glycoside hydrolase family 3 N-terminal" evidence="6">
    <location>
        <begin position="29"/>
        <end position="342"/>
    </location>
</feature>
<keyword evidence="8" id="KW-1185">Reference proteome</keyword>
<dbReference type="InterPro" id="IPR001764">
    <property type="entry name" value="Glyco_hydro_3_N"/>
</dbReference>